<evidence type="ECO:0000256" key="4">
    <source>
        <dbReference type="RuleBase" id="RU003557"/>
    </source>
</evidence>
<dbReference type="GO" id="GO:0003988">
    <property type="term" value="F:acetyl-CoA C-acyltransferase activity"/>
    <property type="evidence" value="ECO:0007669"/>
    <property type="project" value="UniProtKB-ARBA"/>
</dbReference>
<feature type="region of interest" description="Disordered" evidence="5">
    <location>
        <begin position="379"/>
        <end position="417"/>
    </location>
</feature>
<evidence type="ECO:0000256" key="1">
    <source>
        <dbReference type="ARBA" id="ARBA00010982"/>
    </source>
</evidence>
<dbReference type="STRING" id="887898.HMPREF0551_1049"/>
<evidence type="ECO:0000313" key="9">
    <source>
        <dbReference type="Proteomes" id="UP000011021"/>
    </source>
</evidence>
<name>E7RWI7_9BURK</name>
<dbReference type="InterPro" id="IPR020616">
    <property type="entry name" value="Thiolase_N"/>
</dbReference>
<gene>
    <name evidence="8" type="ORF">HMPREF0551_1049</name>
</gene>
<evidence type="ECO:0000256" key="5">
    <source>
        <dbReference type="SAM" id="MobiDB-lite"/>
    </source>
</evidence>
<dbReference type="RefSeq" id="WP_005673265.1">
    <property type="nucleotide sequence ID" value="NZ_CP146288.1"/>
</dbReference>
<dbReference type="CDD" id="cd00751">
    <property type="entry name" value="thiolase"/>
    <property type="match status" value="1"/>
</dbReference>
<dbReference type="HOGENOM" id="CLU_031026_2_1_4"/>
<sequence length="444" mass="45920">MLSPLPVPLLAGGRTPVAPRHGALRHHTPHTLAAPLVLHLLQTVGLPPEAVDTLILGNALGAGGNPARMTALAAGLPQRCATFSVDTQCCSGLDAINLAAARILSGQSDVVIAGGAEAWTRSPIRQHRPMDATQAAIPYERPAFTPWPARDPDPLQAAADYAARHGFTRHQQDAYARDSHARAVRAMAARSACTPSAILPLEGLLHDAYPRLLSERQASRMPVAARAPTDTHSPDASDPDCALSRLAISPQADGAALVLMASAEFCARHGIAPAAHWLGGLSLGADPDNPLTGALAATEALMQRQQLDLHVLHAVELHDAFAVQGLAFQQALHGKGLDPARVNAWGGGLARGHPIGASGAIALVELLARLHAPHAPCAASTTSAIPERPKSSEIPAEPSTAPHPVRPDMPGTEATAMPRHPRLGLACIAGVGGLGSAALVAAHR</sequence>
<dbReference type="InterPro" id="IPR016039">
    <property type="entry name" value="Thiolase-like"/>
</dbReference>
<accession>E7RWI7</accession>
<protein>
    <submittedName>
        <fullName evidence="8">Acetyl-CoA C-acetyltransferase</fullName>
    </submittedName>
</protein>
<dbReference type="Proteomes" id="UP000011021">
    <property type="component" value="Unassembled WGS sequence"/>
</dbReference>
<dbReference type="PROSITE" id="PS00737">
    <property type="entry name" value="THIOLASE_2"/>
    <property type="match status" value="1"/>
</dbReference>
<dbReference type="eggNOG" id="COG0183">
    <property type="taxonomic scope" value="Bacteria"/>
</dbReference>
<reference evidence="8 9" key="1">
    <citation type="submission" date="2010-12" db="EMBL/GenBank/DDBJ databases">
        <authorList>
            <person name="Muzny D."/>
            <person name="Qin X."/>
            <person name="Deng J."/>
            <person name="Jiang H."/>
            <person name="Liu Y."/>
            <person name="Qu J."/>
            <person name="Song X.-Z."/>
            <person name="Zhang L."/>
            <person name="Thornton R."/>
            <person name="Coyle M."/>
            <person name="Francisco L."/>
            <person name="Jackson L."/>
            <person name="Javaid M."/>
            <person name="Korchina V."/>
            <person name="Kovar C."/>
            <person name="Mata R."/>
            <person name="Mathew T."/>
            <person name="Ngo R."/>
            <person name="Nguyen L."/>
            <person name="Nguyen N."/>
            <person name="Okwuonu G."/>
            <person name="Ongeri F."/>
            <person name="Pham C."/>
            <person name="Simmons D."/>
            <person name="Wilczek-Boney K."/>
            <person name="Hale W."/>
            <person name="Jakkamsetti A."/>
            <person name="Pham P."/>
            <person name="Ruth R."/>
            <person name="San Lucas F."/>
            <person name="Warren J."/>
            <person name="Zhang J."/>
            <person name="Zhao Z."/>
            <person name="Zhou C."/>
            <person name="Zhu D."/>
            <person name="Lee S."/>
            <person name="Bess C."/>
            <person name="Blankenburg K."/>
            <person name="Forbes L."/>
            <person name="Fu Q."/>
            <person name="Gubbala S."/>
            <person name="Hirani K."/>
            <person name="Jayaseelan J.C."/>
            <person name="Lara F."/>
            <person name="Munidasa M."/>
            <person name="Palculict T."/>
            <person name="Patil S."/>
            <person name="Pu L.-L."/>
            <person name="Saada N."/>
            <person name="Tang L."/>
            <person name="Weissenberger G."/>
            <person name="Zhu Y."/>
            <person name="Hemphill L."/>
            <person name="Shang Y."/>
            <person name="Youmans B."/>
            <person name="Ayvaz T."/>
            <person name="Ross M."/>
            <person name="Santibanez J."/>
            <person name="Aqrawi P."/>
            <person name="Gross S."/>
            <person name="Joshi V."/>
            <person name="Fowler G."/>
            <person name="Nazareth L."/>
            <person name="Reid J."/>
            <person name="Worley K."/>
            <person name="Petrosino J."/>
            <person name="Highlander S."/>
            <person name="Gibbs R."/>
        </authorList>
    </citation>
    <scope>NUCLEOTIDE SEQUENCE [LARGE SCALE GENOMIC DNA]</scope>
    <source>
        <strain evidence="8 9">ATCC 51599</strain>
    </source>
</reference>
<dbReference type="InterPro" id="IPR020617">
    <property type="entry name" value="Thiolase_C"/>
</dbReference>
<feature type="domain" description="Thiolase C-terminal" evidence="7">
    <location>
        <begin position="281"/>
        <end position="375"/>
    </location>
</feature>
<dbReference type="EMBL" id="AEQP01000004">
    <property type="protein sequence ID" value="EFV95091.1"/>
    <property type="molecule type" value="Genomic_DNA"/>
</dbReference>
<evidence type="ECO:0000259" key="7">
    <source>
        <dbReference type="Pfam" id="PF02803"/>
    </source>
</evidence>
<feature type="domain" description="Thiolase N-terminal" evidence="6">
    <location>
        <begin position="11"/>
        <end position="190"/>
    </location>
</feature>
<dbReference type="InterPro" id="IPR020613">
    <property type="entry name" value="Thiolase_CS"/>
</dbReference>
<dbReference type="Pfam" id="PF02803">
    <property type="entry name" value="Thiolase_C"/>
    <property type="match status" value="1"/>
</dbReference>
<comment type="caution">
    <text evidence="8">The sequence shown here is derived from an EMBL/GenBank/DDBJ whole genome shotgun (WGS) entry which is preliminary data.</text>
</comment>
<dbReference type="AlphaFoldDB" id="E7RWI7"/>
<dbReference type="PANTHER" id="PTHR18919">
    <property type="entry name" value="ACETYL-COA C-ACYLTRANSFERASE"/>
    <property type="match status" value="1"/>
</dbReference>
<evidence type="ECO:0000256" key="3">
    <source>
        <dbReference type="ARBA" id="ARBA00023315"/>
    </source>
</evidence>
<keyword evidence="3 4" id="KW-0012">Acyltransferase</keyword>
<dbReference type="Pfam" id="PF00108">
    <property type="entry name" value="Thiolase_N"/>
    <property type="match status" value="1"/>
</dbReference>
<keyword evidence="9" id="KW-1185">Reference proteome</keyword>
<organism evidence="8 9">
    <name type="scientific">Lautropia mirabilis ATCC 51599</name>
    <dbReference type="NCBI Taxonomy" id="887898"/>
    <lineage>
        <taxon>Bacteria</taxon>
        <taxon>Pseudomonadati</taxon>
        <taxon>Pseudomonadota</taxon>
        <taxon>Betaproteobacteria</taxon>
        <taxon>Burkholderiales</taxon>
        <taxon>Burkholderiaceae</taxon>
        <taxon>Lautropia</taxon>
    </lineage>
</organism>
<dbReference type="PANTHER" id="PTHR18919:SF107">
    <property type="entry name" value="ACETYL-COA ACETYLTRANSFERASE, CYTOSOLIC"/>
    <property type="match status" value="1"/>
</dbReference>
<dbReference type="InterPro" id="IPR002155">
    <property type="entry name" value="Thiolase"/>
</dbReference>
<evidence type="ECO:0000256" key="2">
    <source>
        <dbReference type="ARBA" id="ARBA00022679"/>
    </source>
</evidence>
<dbReference type="Gene3D" id="3.40.47.10">
    <property type="match status" value="1"/>
</dbReference>
<dbReference type="PIRSF" id="PIRSF000429">
    <property type="entry name" value="Ac-CoA_Ac_transf"/>
    <property type="match status" value="1"/>
</dbReference>
<comment type="similarity">
    <text evidence="1 4">Belongs to the thiolase-like superfamily. Thiolase family.</text>
</comment>
<evidence type="ECO:0000313" key="8">
    <source>
        <dbReference type="EMBL" id="EFV95091.1"/>
    </source>
</evidence>
<keyword evidence="2 4" id="KW-0808">Transferase</keyword>
<proteinExistence type="inferred from homology"/>
<evidence type="ECO:0000259" key="6">
    <source>
        <dbReference type="Pfam" id="PF00108"/>
    </source>
</evidence>
<dbReference type="SUPFAM" id="SSF53901">
    <property type="entry name" value="Thiolase-like"/>
    <property type="match status" value="2"/>
</dbReference>